<keyword evidence="1" id="KW-0472">Membrane</keyword>
<evidence type="ECO:0000313" key="3">
    <source>
        <dbReference type="EMBL" id="MFC0264142.1"/>
    </source>
</evidence>
<feature type="domain" description="Metallo-beta-lactamase" evidence="2">
    <location>
        <begin position="126"/>
        <end position="319"/>
    </location>
</feature>
<name>A0ABV6FW84_9BACT</name>
<keyword evidence="1" id="KW-0812">Transmembrane</keyword>
<accession>A0ABV6FW84</accession>
<organism evidence="3 4">
    <name type="scientific">Fontibacter flavus</name>
    <dbReference type="NCBI Taxonomy" id="654838"/>
    <lineage>
        <taxon>Bacteria</taxon>
        <taxon>Pseudomonadati</taxon>
        <taxon>Bacteroidota</taxon>
        <taxon>Cytophagia</taxon>
        <taxon>Cytophagales</taxon>
        <taxon>Cyclobacteriaceae</taxon>
        <taxon>Fontibacter</taxon>
    </lineage>
</organism>
<dbReference type="SUPFAM" id="SSF56281">
    <property type="entry name" value="Metallo-hydrolase/oxidoreductase"/>
    <property type="match status" value="1"/>
</dbReference>
<dbReference type="EMBL" id="JBHLWI010000043">
    <property type="protein sequence ID" value="MFC0264142.1"/>
    <property type="molecule type" value="Genomic_DNA"/>
</dbReference>
<proteinExistence type="predicted"/>
<dbReference type="InterPro" id="IPR036866">
    <property type="entry name" value="RibonucZ/Hydroxyglut_hydro"/>
</dbReference>
<evidence type="ECO:0000259" key="2">
    <source>
        <dbReference type="Pfam" id="PF12706"/>
    </source>
</evidence>
<keyword evidence="4" id="KW-1185">Reference proteome</keyword>
<dbReference type="InterPro" id="IPR001279">
    <property type="entry name" value="Metallo-B-lactamas"/>
</dbReference>
<dbReference type="RefSeq" id="WP_382388654.1">
    <property type="nucleotide sequence ID" value="NZ_JBHLWI010000043.1"/>
</dbReference>
<dbReference type="Gene3D" id="3.60.15.10">
    <property type="entry name" value="Ribonuclease Z/Hydroxyacylglutathione hydrolase-like"/>
    <property type="match status" value="1"/>
</dbReference>
<sequence length="360" mass="41437">MKKLRTYLIIGFIPLYFFVISNISKSKPDSNFIANPELITIPPSADWKGTPLDENGRFTNLYSPFESSFGDLLKWQTSKNPQKEAKQNESRRLVVEFDSTIFQGNADYLMWLGHATFLMRIDGKVFLVDPLLFDNTFLKRESELPFPIEKLPALDYLLLSHNHRDHLDSKTIKYLTQNNSDLKILTGLGIENIIKSWSNGHTIQEAGWYQQYSLLDSGIRITYVPSRHWSRRWLWDDNKSLWGGFYIQNGDYSIYFMGDSGHGPHFSDIKNALGSPDYCLMGVGAFKPEWFMRQAHISPTDAIEAFNVLEGKHFIPMHFGTFDLSDEPRMEPWDILVQNSSKINGNLIEPILGRNLLVSN</sequence>
<reference evidence="3 4" key="1">
    <citation type="submission" date="2024-09" db="EMBL/GenBank/DDBJ databases">
        <authorList>
            <person name="Sun Q."/>
            <person name="Mori K."/>
        </authorList>
    </citation>
    <scope>NUCLEOTIDE SEQUENCE [LARGE SCALE GENOMIC DNA]</scope>
    <source>
        <strain evidence="3 4">CCM 7650</strain>
    </source>
</reference>
<dbReference type="Pfam" id="PF12706">
    <property type="entry name" value="Lactamase_B_2"/>
    <property type="match status" value="1"/>
</dbReference>
<evidence type="ECO:0000256" key="1">
    <source>
        <dbReference type="SAM" id="Phobius"/>
    </source>
</evidence>
<gene>
    <name evidence="3" type="ORF">ACFFIP_15720</name>
</gene>
<comment type="caution">
    <text evidence="3">The sequence shown here is derived from an EMBL/GenBank/DDBJ whole genome shotgun (WGS) entry which is preliminary data.</text>
</comment>
<protein>
    <submittedName>
        <fullName evidence="3">MBL fold metallo-hydrolase</fullName>
    </submittedName>
</protein>
<dbReference type="PANTHER" id="PTHR15032:SF4">
    <property type="entry name" value="N-ACYL-PHOSPHATIDYLETHANOLAMINE-HYDROLYZING PHOSPHOLIPASE D"/>
    <property type="match status" value="1"/>
</dbReference>
<dbReference type="Proteomes" id="UP001589797">
    <property type="component" value="Unassembled WGS sequence"/>
</dbReference>
<dbReference type="PANTHER" id="PTHR15032">
    <property type="entry name" value="N-ACYL-PHOSPHATIDYLETHANOLAMINE-HYDROLYZING PHOSPHOLIPASE D"/>
    <property type="match status" value="1"/>
</dbReference>
<keyword evidence="1" id="KW-1133">Transmembrane helix</keyword>
<feature type="transmembrane region" description="Helical" evidence="1">
    <location>
        <begin position="7"/>
        <end position="24"/>
    </location>
</feature>
<evidence type="ECO:0000313" key="4">
    <source>
        <dbReference type="Proteomes" id="UP001589797"/>
    </source>
</evidence>